<dbReference type="RefSeq" id="WP_145844598.1">
    <property type="nucleotide sequence ID" value="NZ_CP042239.1"/>
</dbReference>
<evidence type="ECO:0008006" key="3">
    <source>
        <dbReference type="Google" id="ProtNLM"/>
    </source>
</evidence>
<accession>A0A518RBU7</accession>
<organism evidence="1 2">
    <name type="scientific">Sphingomonas suaedae</name>
    <dbReference type="NCBI Taxonomy" id="2599297"/>
    <lineage>
        <taxon>Bacteria</taxon>
        <taxon>Pseudomonadati</taxon>
        <taxon>Pseudomonadota</taxon>
        <taxon>Alphaproteobacteria</taxon>
        <taxon>Sphingomonadales</taxon>
        <taxon>Sphingomonadaceae</taxon>
        <taxon>Sphingomonas</taxon>
    </lineage>
</organism>
<keyword evidence="2" id="KW-1185">Reference proteome</keyword>
<reference evidence="1 2" key="1">
    <citation type="submission" date="2019-07" db="EMBL/GenBank/DDBJ databases">
        <title>Sphingomonas alkalisoli sp. nov., isolated from rhizosphere soil of Suaedae salsa.</title>
        <authorList>
            <person name="Zhang H."/>
            <person name="Xu L."/>
            <person name="Zhang J.-X."/>
            <person name="Sun J.-Q."/>
        </authorList>
    </citation>
    <scope>NUCLEOTIDE SEQUENCE [LARGE SCALE GENOMIC DNA]</scope>
    <source>
        <strain evidence="1 2">XS-10</strain>
    </source>
</reference>
<evidence type="ECO:0000313" key="1">
    <source>
        <dbReference type="EMBL" id="QDX24923.1"/>
    </source>
</evidence>
<proteinExistence type="predicted"/>
<name>A0A518RBU7_9SPHN</name>
<dbReference type="AlphaFoldDB" id="A0A518RBU7"/>
<dbReference type="KEGG" id="ssua:FPZ54_02010"/>
<dbReference type="Gene3D" id="3.40.50.150">
    <property type="entry name" value="Vaccinia Virus protein VP39"/>
    <property type="match status" value="1"/>
</dbReference>
<protein>
    <recommendedName>
        <fullName evidence="3">Spermidine synthase</fullName>
    </recommendedName>
</protein>
<evidence type="ECO:0000313" key="2">
    <source>
        <dbReference type="Proteomes" id="UP000318055"/>
    </source>
</evidence>
<dbReference type="OrthoDB" id="7338969at2"/>
<sequence length="271" mass="29777">MGPTDAQIGLYQVPIFAPRYALREYGAWRVGEAKVLMTPGYWSPLMLVENVAALHRGTETWMSTIPMEIESQEIGVRLARGHVVIFGLGMGWSAGASALQPEVTAVTVVERDPEVLELHRQLDIFAQLPDEARAKIRIEQGDAFDWKPCEPVDLLMPDIWLPLMSDGRVEEVRAMQANVQAKAIYFWGQELEIARHAIAAGRALDDAGIAATIAAFDLPLIGAEYPDYAGKLRSAAANWMRDRWLPGSVPPDLTGATGALRAISMQGEMPE</sequence>
<gene>
    <name evidence="1" type="ORF">FPZ54_02010</name>
</gene>
<dbReference type="EMBL" id="CP042239">
    <property type="protein sequence ID" value="QDX24923.1"/>
    <property type="molecule type" value="Genomic_DNA"/>
</dbReference>
<dbReference type="Proteomes" id="UP000318055">
    <property type="component" value="Chromosome"/>
</dbReference>
<dbReference type="InterPro" id="IPR029063">
    <property type="entry name" value="SAM-dependent_MTases_sf"/>
</dbReference>
<dbReference type="SUPFAM" id="SSF53335">
    <property type="entry name" value="S-adenosyl-L-methionine-dependent methyltransferases"/>
    <property type="match status" value="1"/>
</dbReference>